<gene>
    <name evidence="3" type="ORF">GCM10011396_43960</name>
</gene>
<evidence type="ECO:0000256" key="1">
    <source>
        <dbReference type="SAM" id="Phobius"/>
    </source>
</evidence>
<evidence type="ECO:0000313" key="4">
    <source>
        <dbReference type="Proteomes" id="UP000637423"/>
    </source>
</evidence>
<protein>
    <submittedName>
        <fullName evidence="3">Helix-turn-helix domain-containing protein</fullName>
    </submittedName>
</protein>
<dbReference type="InterPro" id="IPR050400">
    <property type="entry name" value="Bact_Cytoskel_RodZ"/>
</dbReference>
<comment type="caution">
    <text evidence="3">The sequence shown here is derived from an EMBL/GenBank/DDBJ whole genome shotgun (WGS) entry which is preliminary data.</text>
</comment>
<proteinExistence type="predicted"/>
<dbReference type="SUPFAM" id="SSF47413">
    <property type="entry name" value="lambda repressor-like DNA-binding domains"/>
    <property type="match status" value="1"/>
</dbReference>
<dbReference type="EMBL" id="BMED01000005">
    <property type="protein sequence ID" value="GGC91889.1"/>
    <property type="molecule type" value="Genomic_DNA"/>
</dbReference>
<organism evidence="3 4">
    <name type="scientific">Undibacterium terreum</name>
    <dbReference type="NCBI Taxonomy" id="1224302"/>
    <lineage>
        <taxon>Bacteria</taxon>
        <taxon>Pseudomonadati</taxon>
        <taxon>Pseudomonadota</taxon>
        <taxon>Betaproteobacteria</taxon>
        <taxon>Burkholderiales</taxon>
        <taxon>Oxalobacteraceae</taxon>
        <taxon>Undibacterium</taxon>
    </lineage>
</organism>
<keyword evidence="1" id="KW-1133">Transmembrane helix</keyword>
<dbReference type="CDD" id="cd00093">
    <property type="entry name" value="HTH_XRE"/>
    <property type="match status" value="1"/>
</dbReference>
<dbReference type="Proteomes" id="UP000637423">
    <property type="component" value="Unassembled WGS sequence"/>
</dbReference>
<feature type="domain" description="Cytoskeleton protein RodZ-like C-terminal" evidence="2">
    <location>
        <begin position="307"/>
        <end position="377"/>
    </location>
</feature>
<dbReference type="Gene3D" id="1.10.260.40">
    <property type="entry name" value="lambda repressor-like DNA-binding domains"/>
    <property type="match status" value="1"/>
</dbReference>
<keyword evidence="1" id="KW-0472">Membrane</keyword>
<dbReference type="Pfam" id="PF13464">
    <property type="entry name" value="RodZ_C"/>
    <property type="match status" value="1"/>
</dbReference>
<name>A0A916UWI3_9BURK</name>
<dbReference type="GO" id="GO:0003677">
    <property type="term" value="F:DNA binding"/>
    <property type="evidence" value="ECO:0007669"/>
    <property type="project" value="InterPro"/>
</dbReference>
<dbReference type="InterPro" id="IPR001387">
    <property type="entry name" value="Cro/C1-type_HTH"/>
</dbReference>
<dbReference type="RefSeq" id="WP_188568272.1">
    <property type="nucleotide sequence ID" value="NZ_BMED01000005.1"/>
</dbReference>
<keyword evidence="4" id="KW-1185">Reference proteome</keyword>
<keyword evidence="1" id="KW-0812">Transmembrane</keyword>
<sequence length="380" mass="39005">MSEVGTNLLPEQLNTSEPELDVAPESVVEESAAVFAASADRSAGAQLAFARQQKNMSVQQVADHLKLSPRQIAALEANQFDALPKAVILRGFVRSYAKLLKIDAEPIVALLPQDATPAGAQVTALKPAMATPFLESRLPLMGRQDANNNKYILGAGLLAVLAIAFFAFQKLEHTDYLKNLLPASSAPPTAGAEPAATAGDVVADPAPVVAADEQAAKAPVSLSAPAVQDAVASAPAKTAEAAVVTKAEPEKKIAEPAASLAVAAPVVVPAKPVVAAPASQTNVPAPSPAVAAAAGATGVIDPANAMKLKFRQDSWVQVKRANGTVVTSHLARAGTEESFDVKEPLQVRLGNAGGVDGLLRGASMDIQASKDSNVVNLNVK</sequence>
<evidence type="ECO:0000313" key="3">
    <source>
        <dbReference type="EMBL" id="GGC91889.1"/>
    </source>
</evidence>
<dbReference type="PANTHER" id="PTHR34475">
    <property type="match status" value="1"/>
</dbReference>
<dbReference type="AlphaFoldDB" id="A0A916UWI3"/>
<dbReference type="InterPro" id="IPR010982">
    <property type="entry name" value="Lambda_DNA-bd_dom_sf"/>
</dbReference>
<feature type="transmembrane region" description="Helical" evidence="1">
    <location>
        <begin position="151"/>
        <end position="168"/>
    </location>
</feature>
<dbReference type="InterPro" id="IPR025194">
    <property type="entry name" value="RodZ-like_C"/>
</dbReference>
<evidence type="ECO:0000259" key="2">
    <source>
        <dbReference type="Pfam" id="PF13464"/>
    </source>
</evidence>
<dbReference type="PANTHER" id="PTHR34475:SF1">
    <property type="entry name" value="CYTOSKELETON PROTEIN RODZ"/>
    <property type="match status" value="1"/>
</dbReference>
<accession>A0A916UWI3</accession>
<reference evidence="3" key="1">
    <citation type="journal article" date="2014" name="Int. J. Syst. Evol. Microbiol.">
        <title>Complete genome sequence of Corynebacterium casei LMG S-19264T (=DSM 44701T), isolated from a smear-ripened cheese.</title>
        <authorList>
            <consortium name="US DOE Joint Genome Institute (JGI-PGF)"/>
            <person name="Walter F."/>
            <person name="Albersmeier A."/>
            <person name="Kalinowski J."/>
            <person name="Ruckert C."/>
        </authorList>
    </citation>
    <scope>NUCLEOTIDE SEQUENCE</scope>
    <source>
        <strain evidence="3">CGMCC 1.10998</strain>
    </source>
</reference>
<reference evidence="3" key="2">
    <citation type="submission" date="2020-09" db="EMBL/GenBank/DDBJ databases">
        <authorList>
            <person name="Sun Q."/>
            <person name="Zhou Y."/>
        </authorList>
    </citation>
    <scope>NUCLEOTIDE SEQUENCE</scope>
    <source>
        <strain evidence="3">CGMCC 1.10998</strain>
    </source>
</reference>
<dbReference type="Pfam" id="PF13413">
    <property type="entry name" value="HTH_25"/>
    <property type="match status" value="1"/>
</dbReference>